<dbReference type="EMBL" id="BJXX01000025">
    <property type="protein sequence ID" value="GEN33145.1"/>
    <property type="molecule type" value="Genomic_DNA"/>
</dbReference>
<feature type="transmembrane region" description="Helical" evidence="1">
    <location>
        <begin position="39"/>
        <end position="60"/>
    </location>
</feature>
<keyword evidence="1" id="KW-0472">Membrane</keyword>
<gene>
    <name evidence="2" type="ORF">ADA01nite_06050</name>
</gene>
<keyword evidence="1" id="KW-0812">Transmembrane</keyword>
<dbReference type="RefSeq" id="WP_146808443.1">
    <property type="nucleotide sequence ID" value="NZ_BJXX01000025.1"/>
</dbReference>
<reference evidence="2 3" key="1">
    <citation type="submission" date="2019-07" db="EMBL/GenBank/DDBJ databases">
        <title>Whole genome shotgun sequence of Aneurinibacillus danicus NBRC 102444.</title>
        <authorList>
            <person name="Hosoyama A."/>
            <person name="Uohara A."/>
            <person name="Ohji S."/>
            <person name="Ichikawa N."/>
        </authorList>
    </citation>
    <scope>NUCLEOTIDE SEQUENCE [LARGE SCALE GENOMIC DNA]</scope>
    <source>
        <strain evidence="2 3">NBRC 102444</strain>
    </source>
</reference>
<protein>
    <submittedName>
        <fullName evidence="2">Branched-chain amino acid transporter</fullName>
    </submittedName>
</protein>
<dbReference type="Pfam" id="PF05437">
    <property type="entry name" value="AzlD"/>
    <property type="match status" value="1"/>
</dbReference>
<evidence type="ECO:0000313" key="2">
    <source>
        <dbReference type="EMBL" id="GEN33145.1"/>
    </source>
</evidence>
<accession>A0A511V2L4</accession>
<evidence type="ECO:0000313" key="3">
    <source>
        <dbReference type="Proteomes" id="UP000321157"/>
    </source>
</evidence>
<dbReference type="InterPro" id="IPR008407">
    <property type="entry name" value="Brnchd-chn_aa_trnsp_AzlD"/>
</dbReference>
<organism evidence="2 3">
    <name type="scientific">Aneurinibacillus danicus</name>
    <dbReference type="NCBI Taxonomy" id="267746"/>
    <lineage>
        <taxon>Bacteria</taxon>
        <taxon>Bacillati</taxon>
        <taxon>Bacillota</taxon>
        <taxon>Bacilli</taxon>
        <taxon>Bacillales</taxon>
        <taxon>Paenibacillaceae</taxon>
        <taxon>Aneurinibacillus group</taxon>
        <taxon>Aneurinibacillus</taxon>
    </lineage>
</organism>
<keyword evidence="3" id="KW-1185">Reference proteome</keyword>
<name>A0A511V2L4_9BACL</name>
<dbReference type="AlphaFoldDB" id="A0A511V2L4"/>
<feature type="transmembrane region" description="Helical" evidence="1">
    <location>
        <begin position="66"/>
        <end position="99"/>
    </location>
</feature>
<dbReference type="OrthoDB" id="7870017at2"/>
<comment type="caution">
    <text evidence="2">The sequence shown here is derived from an EMBL/GenBank/DDBJ whole genome shotgun (WGS) entry which is preliminary data.</text>
</comment>
<evidence type="ECO:0000256" key="1">
    <source>
        <dbReference type="SAM" id="Phobius"/>
    </source>
</evidence>
<dbReference type="Proteomes" id="UP000321157">
    <property type="component" value="Unassembled WGS sequence"/>
</dbReference>
<keyword evidence="1" id="KW-1133">Transmembrane helix</keyword>
<proteinExistence type="predicted"/>
<feature type="transmembrane region" description="Helical" evidence="1">
    <location>
        <begin position="6"/>
        <end position="27"/>
    </location>
</feature>
<sequence>MNWELVLLIIGMGVVTYIPRMLPMVVLQNVQLPPFLHRFFQFIPAAALGALIFPGILSSAGEANTMAAAVGGLVCVALAWFRLNVMIVVMAGIIIVLLWQTIG</sequence>